<protein>
    <submittedName>
        <fullName evidence="1">Uncharacterized protein</fullName>
    </submittedName>
</protein>
<organism evidence="1 2">
    <name type="scientific">Hyphomonas johnsonii MHS-2</name>
    <dbReference type="NCBI Taxonomy" id="1280950"/>
    <lineage>
        <taxon>Bacteria</taxon>
        <taxon>Pseudomonadati</taxon>
        <taxon>Pseudomonadota</taxon>
        <taxon>Alphaproteobacteria</taxon>
        <taxon>Hyphomonadales</taxon>
        <taxon>Hyphomonadaceae</taxon>
        <taxon>Hyphomonas</taxon>
    </lineage>
</organism>
<dbReference type="PATRIC" id="fig|1280950.3.peg.2763"/>
<dbReference type="Proteomes" id="UP000025171">
    <property type="component" value="Unassembled WGS sequence"/>
</dbReference>
<dbReference type="OrthoDB" id="9847744at2"/>
<reference evidence="1 2" key="1">
    <citation type="journal article" date="2014" name="Antonie Van Leeuwenhoek">
        <title>Hyphomonas beringensis sp. nov. and Hyphomonas chukchiensis sp. nov., isolated from surface seawater of the Bering Sea and Chukchi Sea.</title>
        <authorList>
            <person name="Li C."/>
            <person name="Lai Q."/>
            <person name="Li G."/>
            <person name="Dong C."/>
            <person name="Wang J."/>
            <person name="Liao Y."/>
            <person name="Shao Z."/>
        </authorList>
    </citation>
    <scope>NUCLEOTIDE SEQUENCE [LARGE SCALE GENOMIC DNA]</scope>
    <source>
        <strain evidence="1 2">MHS-2</strain>
    </source>
</reference>
<dbReference type="EMBL" id="ARYK01000007">
    <property type="protein sequence ID" value="KCZ90016.1"/>
    <property type="molecule type" value="Genomic_DNA"/>
</dbReference>
<evidence type="ECO:0000313" key="1">
    <source>
        <dbReference type="EMBL" id="KCZ90016.1"/>
    </source>
</evidence>
<dbReference type="RefSeq" id="WP_035617902.1">
    <property type="nucleotide sequence ID" value="NZ_ARYK01000007.1"/>
</dbReference>
<proteinExistence type="predicted"/>
<accession>A0A059FHM1</accession>
<comment type="caution">
    <text evidence="1">The sequence shown here is derived from an EMBL/GenBank/DDBJ whole genome shotgun (WGS) entry which is preliminary data.</text>
</comment>
<keyword evidence="2" id="KW-1185">Reference proteome</keyword>
<evidence type="ECO:0000313" key="2">
    <source>
        <dbReference type="Proteomes" id="UP000025171"/>
    </source>
</evidence>
<gene>
    <name evidence="1" type="ORF">HJO_13741</name>
</gene>
<sequence length="84" mass="8998">MAGKTMKQGGAAVSSLQLQLEIENGRKTINRLAAIIRMVGDTGVSDADTAAELDAHLGAAYAAASRWLLESRIEARRLSARRFV</sequence>
<dbReference type="AlphaFoldDB" id="A0A059FHM1"/>
<name>A0A059FHM1_9PROT</name>